<accession>A0A4Y9ZT35</accession>
<dbReference type="AlphaFoldDB" id="A0A4Y9ZT35"/>
<evidence type="ECO:0000313" key="2">
    <source>
        <dbReference type="EMBL" id="TFY77193.1"/>
    </source>
</evidence>
<organism evidence="2 3">
    <name type="scientific">Hericium alpestre</name>
    <dbReference type="NCBI Taxonomy" id="135208"/>
    <lineage>
        <taxon>Eukaryota</taxon>
        <taxon>Fungi</taxon>
        <taxon>Dikarya</taxon>
        <taxon>Basidiomycota</taxon>
        <taxon>Agaricomycotina</taxon>
        <taxon>Agaricomycetes</taxon>
        <taxon>Russulales</taxon>
        <taxon>Hericiaceae</taxon>
        <taxon>Hericium</taxon>
    </lineage>
</organism>
<keyword evidence="3" id="KW-1185">Reference proteome</keyword>
<dbReference type="EMBL" id="SFCI01000979">
    <property type="protein sequence ID" value="TFY77193.1"/>
    <property type="molecule type" value="Genomic_DNA"/>
</dbReference>
<evidence type="ECO:0000313" key="3">
    <source>
        <dbReference type="Proteomes" id="UP000298061"/>
    </source>
</evidence>
<comment type="caution">
    <text evidence="2">The sequence shown here is derived from an EMBL/GenBank/DDBJ whole genome shotgun (WGS) entry which is preliminary data.</text>
</comment>
<evidence type="ECO:0000256" key="1">
    <source>
        <dbReference type="SAM" id="MobiDB-lite"/>
    </source>
</evidence>
<feature type="compositionally biased region" description="Polar residues" evidence="1">
    <location>
        <begin position="409"/>
        <end position="423"/>
    </location>
</feature>
<sequence>MSATPSATRSPSPQDNVFLFRSSIAAAHSASYLVNPDSKEYESYGEWDAYMAQFKRTYFPQDIQDDLYVAPQQSFTITLIDDSGDVNKKKKSWRVPDASLRFRKGRKLDLDQFEAQYLDNGLDSMEKFVNVVQSLISWDLADGWIPDVQMDSLLLFIEIKPGALWKEMSGNYTAFDDCLDSCYWTFFQNMDDACDQALEQARYFFKNTEDWDSVVAFTTAGFKWCWRVFKHNEIGEVERFVDGTVQPPPSNLSYGSSVASAECQGKSSKRRPRVSTDSQPRYVSAYSSDVKCLSNKALYISHPDNTRPVPKRTKISDGSDSLSNSSDNDPQADHSPSTDLDPSDATAETADVVDNDSVAGSPEDPHYPPFAALDSPDDGPPANASQSTDPDSPHAAAETADSGAGSPEVNVSQSSDTDSTHATAETADSEAGSPEGRHNALLAASDSPDPMDVLHKPEDKTIFESMFSLYLDNINSF</sequence>
<feature type="region of interest" description="Disordered" evidence="1">
    <location>
        <begin position="301"/>
        <end position="454"/>
    </location>
</feature>
<feature type="compositionally biased region" description="Low complexity" evidence="1">
    <location>
        <begin position="316"/>
        <end position="329"/>
    </location>
</feature>
<proteinExistence type="predicted"/>
<name>A0A4Y9ZT35_9AGAM</name>
<dbReference type="Proteomes" id="UP000298061">
    <property type="component" value="Unassembled WGS sequence"/>
</dbReference>
<feature type="region of interest" description="Disordered" evidence="1">
    <location>
        <begin position="262"/>
        <end position="282"/>
    </location>
</feature>
<reference evidence="2 3" key="1">
    <citation type="submission" date="2019-02" db="EMBL/GenBank/DDBJ databases">
        <title>Genome sequencing of the rare red list fungi Hericium alpestre (H. flagellum).</title>
        <authorList>
            <person name="Buettner E."/>
            <person name="Kellner H."/>
        </authorList>
    </citation>
    <scope>NUCLEOTIDE SEQUENCE [LARGE SCALE GENOMIC DNA]</scope>
    <source>
        <strain evidence="2 3">DSM 108284</strain>
    </source>
</reference>
<gene>
    <name evidence="2" type="ORF">EWM64_g6818</name>
</gene>
<protein>
    <submittedName>
        <fullName evidence="2">Uncharacterized protein</fullName>
    </submittedName>
</protein>